<comment type="caution">
    <text evidence="2">The sequence shown here is derived from an EMBL/GenBank/DDBJ whole genome shotgun (WGS) entry which is preliminary data.</text>
</comment>
<keyword evidence="1" id="KW-0472">Membrane</keyword>
<evidence type="ECO:0000313" key="3">
    <source>
        <dbReference type="Proteomes" id="UP000316388"/>
    </source>
</evidence>
<protein>
    <submittedName>
        <fullName evidence="2">Lysophospholipid transporter LplT</fullName>
    </submittedName>
</protein>
<evidence type="ECO:0000256" key="1">
    <source>
        <dbReference type="SAM" id="Phobius"/>
    </source>
</evidence>
<reference evidence="2 3" key="1">
    <citation type="submission" date="2019-07" db="EMBL/GenBank/DDBJ databases">
        <title>Tepidimonas fonticaldi AT-A2 draft genome.</title>
        <authorList>
            <person name="Da Costa M.S."/>
            <person name="Froufe H.J.C."/>
            <person name="Egas C."/>
            <person name="Albuquerque L."/>
        </authorList>
    </citation>
    <scope>NUCLEOTIDE SEQUENCE [LARGE SCALE GENOMIC DNA]</scope>
    <source>
        <strain evidence="2 3">AT-A2</strain>
    </source>
</reference>
<keyword evidence="1" id="KW-0812">Transmembrane</keyword>
<feature type="transmembrane region" description="Helical" evidence="1">
    <location>
        <begin position="52"/>
        <end position="73"/>
    </location>
</feature>
<proteinExistence type="predicted"/>
<organism evidence="2 3">
    <name type="scientific">Tepidimonas fonticaldi</name>
    <dbReference type="NCBI Taxonomy" id="1101373"/>
    <lineage>
        <taxon>Bacteria</taxon>
        <taxon>Pseudomonadati</taxon>
        <taxon>Pseudomonadota</taxon>
        <taxon>Betaproteobacteria</taxon>
        <taxon>Burkholderiales</taxon>
        <taxon>Tepidimonas</taxon>
    </lineage>
</organism>
<name>A0A554XQU8_9BURK</name>
<gene>
    <name evidence="2" type="primary">lplT_1</name>
    <name evidence="2" type="ORF">Tfont_00011</name>
</gene>
<sequence>MLVVPMNALLQYRGHRLLQPGQSIAIQGFNENASVLVMLGALALAMRADWPLVPLLSALGVTMALGLALLWGLTRRWRADRPTTATT</sequence>
<dbReference type="Proteomes" id="UP000316388">
    <property type="component" value="Unassembled WGS sequence"/>
</dbReference>
<dbReference type="AlphaFoldDB" id="A0A554XQU8"/>
<evidence type="ECO:0000313" key="2">
    <source>
        <dbReference type="EMBL" id="TSE38187.1"/>
    </source>
</evidence>
<dbReference type="EMBL" id="VJOO01000001">
    <property type="protein sequence ID" value="TSE38187.1"/>
    <property type="molecule type" value="Genomic_DNA"/>
</dbReference>
<accession>A0A554XQU8</accession>
<keyword evidence="1" id="KW-1133">Transmembrane helix</keyword>